<keyword evidence="5" id="KW-1133">Transmembrane helix</keyword>
<protein>
    <recommendedName>
        <fullName evidence="4">Flagellin</fullName>
    </recommendedName>
</protein>
<dbReference type="AlphaFoldDB" id="A0A7J9PCW6"/>
<comment type="similarity">
    <text evidence="2 4">Belongs to the archaeal flagellin family.</text>
</comment>
<dbReference type="GO" id="GO:0097589">
    <property type="term" value="C:archaeal-type flagellum"/>
    <property type="evidence" value="ECO:0007669"/>
    <property type="project" value="UniProtKB-SubCell"/>
</dbReference>
<dbReference type="NCBIfam" id="TIGR02537">
    <property type="entry name" value="arch_flag_Nterm"/>
    <property type="match status" value="1"/>
</dbReference>
<sequence>MKITEFMKSKKGASGIGTLIVFIAMVLVAAVAASVLINTSGYLQQKASTTGKESTEQVASGLQITGVTGQATGSVLTEMVLYVTPNAGSSSIDLNEAKLLVTYDGTTQILSFGTQGTDTGDLFGNVAAWANANATNYVVVPLQGSVSDGVIKKGELAAVLIDTSVIFTTDSGIPNRGEVSVKLQPEFGAPGLASFTTPSTYSQTLFELM</sequence>
<organism evidence="6 7">
    <name type="scientific">Methanococcus maripaludis</name>
    <name type="common">Methanococcus deltae</name>
    <dbReference type="NCBI Taxonomy" id="39152"/>
    <lineage>
        <taxon>Archaea</taxon>
        <taxon>Methanobacteriati</taxon>
        <taxon>Methanobacteriota</taxon>
        <taxon>Methanomada group</taxon>
        <taxon>Methanococci</taxon>
        <taxon>Methanococcales</taxon>
        <taxon>Methanococcaceae</taxon>
        <taxon>Methanococcus</taxon>
    </lineage>
</organism>
<comment type="subcellular location">
    <subcellularLocation>
        <location evidence="1 4">Archaeal flagellum</location>
    </subcellularLocation>
</comment>
<dbReference type="RefSeq" id="WP_181521193.1">
    <property type="nucleotide sequence ID" value="NZ_JACDUM010000001.1"/>
</dbReference>
<keyword evidence="6" id="KW-0969">Cilium</keyword>
<dbReference type="GO" id="GO:0097588">
    <property type="term" value="P:archaeal or bacterial-type flagellum-dependent cell motility"/>
    <property type="evidence" value="ECO:0007669"/>
    <property type="project" value="InterPro"/>
</dbReference>
<reference evidence="6 7" key="1">
    <citation type="submission" date="2020-07" db="EMBL/GenBank/DDBJ databases">
        <title>Genomic Encyclopedia of Type Strains, Phase IV (KMG-V): Genome sequencing to study the core and pangenomes of soil and plant-associated prokaryotes.</title>
        <authorList>
            <person name="Whitman W."/>
        </authorList>
    </citation>
    <scope>NUCLEOTIDE SEQUENCE [LARGE SCALE GENOMIC DNA]</scope>
    <source>
        <strain evidence="6 7">C9</strain>
    </source>
</reference>
<name>A0A7J9PCW6_METMI</name>
<evidence type="ECO:0000313" key="7">
    <source>
        <dbReference type="Proteomes" id="UP000568063"/>
    </source>
</evidence>
<keyword evidence="3 4" id="KW-0974">Archaeal flagellum</keyword>
<dbReference type="Pfam" id="PF01917">
    <property type="entry name" value="Flagellin_arch-type"/>
    <property type="match status" value="1"/>
</dbReference>
<evidence type="ECO:0000256" key="3">
    <source>
        <dbReference type="ARBA" id="ARBA00022440"/>
    </source>
</evidence>
<dbReference type="EMBL" id="JACDUM010000001">
    <property type="protein sequence ID" value="MBA2859269.1"/>
    <property type="molecule type" value="Genomic_DNA"/>
</dbReference>
<dbReference type="InterPro" id="IPR002774">
    <property type="entry name" value="Flagellin_arc-type"/>
</dbReference>
<evidence type="ECO:0000256" key="2">
    <source>
        <dbReference type="ARBA" id="ARBA00010256"/>
    </source>
</evidence>
<dbReference type="PANTHER" id="PTHR35903:SF1">
    <property type="entry name" value="FLAGELLIN B1"/>
    <property type="match status" value="1"/>
</dbReference>
<evidence type="ECO:0000256" key="5">
    <source>
        <dbReference type="SAM" id="Phobius"/>
    </source>
</evidence>
<dbReference type="PANTHER" id="PTHR35903">
    <property type="entry name" value="FLAGELLIN B1"/>
    <property type="match status" value="1"/>
</dbReference>
<evidence type="ECO:0000313" key="6">
    <source>
        <dbReference type="EMBL" id="MBA2859269.1"/>
    </source>
</evidence>
<dbReference type="GO" id="GO:0005198">
    <property type="term" value="F:structural molecule activity"/>
    <property type="evidence" value="ECO:0007669"/>
    <property type="project" value="InterPro"/>
</dbReference>
<dbReference type="NCBIfam" id="NF006325">
    <property type="entry name" value="PRK08541.1"/>
    <property type="match status" value="1"/>
</dbReference>
<dbReference type="Proteomes" id="UP000568063">
    <property type="component" value="Unassembled WGS sequence"/>
</dbReference>
<feature type="transmembrane region" description="Helical" evidence="5">
    <location>
        <begin position="12"/>
        <end position="37"/>
    </location>
</feature>
<keyword evidence="6" id="KW-0282">Flagellum</keyword>
<comment type="function">
    <text evidence="4">Flagellin is the subunit protein which polymerizes to form the filaments of archaeal flagella.</text>
</comment>
<accession>A0A7J9PCW6</accession>
<dbReference type="InterPro" id="IPR013373">
    <property type="entry name" value="Flagellin/pilin_N_arc"/>
</dbReference>
<evidence type="ECO:0000256" key="4">
    <source>
        <dbReference type="RuleBase" id="RU361282"/>
    </source>
</evidence>
<keyword evidence="6" id="KW-0966">Cell projection</keyword>
<proteinExistence type="inferred from homology"/>
<comment type="caution">
    <text evidence="6">The sequence shown here is derived from an EMBL/GenBank/DDBJ whole genome shotgun (WGS) entry which is preliminary data.</text>
</comment>
<evidence type="ECO:0000256" key="1">
    <source>
        <dbReference type="ARBA" id="ARBA00004618"/>
    </source>
</evidence>
<keyword evidence="5" id="KW-0812">Transmembrane</keyword>
<keyword evidence="5" id="KW-0472">Membrane</keyword>
<gene>
    <name evidence="6" type="ORF">HNP91_000064</name>
</gene>